<dbReference type="RefSeq" id="WP_164206302.1">
    <property type="nucleotide sequence ID" value="NZ_JAAGMP010001193.1"/>
</dbReference>
<dbReference type="EMBL" id="JAAGMP010001193">
    <property type="protein sequence ID" value="NEC21920.1"/>
    <property type="molecule type" value="Genomic_DNA"/>
</dbReference>
<evidence type="ECO:0000313" key="3">
    <source>
        <dbReference type="Proteomes" id="UP000469670"/>
    </source>
</evidence>
<dbReference type="PANTHER" id="PTHR33387">
    <property type="entry name" value="RMLC-LIKE JELLY ROLL FOLD PROTEIN"/>
    <property type="match status" value="1"/>
</dbReference>
<reference evidence="2 3" key="1">
    <citation type="submission" date="2020-01" db="EMBL/GenBank/DDBJ databases">
        <title>Insect and environment-associated Actinomycetes.</title>
        <authorList>
            <person name="Currrie C."/>
            <person name="Chevrette M."/>
            <person name="Carlson C."/>
            <person name="Stubbendieck R."/>
            <person name="Wendt-Pienkowski E."/>
        </authorList>
    </citation>
    <scope>NUCLEOTIDE SEQUENCE [LARGE SCALE GENOMIC DNA]</scope>
    <source>
        <strain evidence="2 3">SID7590</strain>
    </source>
</reference>
<dbReference type="PANTHER" id="PTHR33387:SF3">
    <property type="entry name" value="DUF985 DOMAIN-CONTAINING PROTEIN"/>
    <property type="match status" value="1"/>
</dbReference>
<organism evidence="2 3">
    <name type="scientific">Streptomyces parvus</name>
    <dbReference type="NCBI Taxonomy" id="66428"/>
    <lineage>
        <taxon>Bacteria</taxon>
        <taxon>Bacillati</taxon>
        <taxon>Actinomycetota</taxon>
        <taxon>Actinomycetes</taxon>
        <taxon>Kitasatosporales</taxon>
        <taxon>Streptomycetaceae</taxon>
        <taxon>Streptomyces</taxon>
    </lineage>
</organism>
<dbReference type="Pfam" id="PF06172">
    <property type="entry name" value="Cupin_5"/>
    <property type="match status" value="1"/>
</dbReference>
<dbReference type="InterPro" id="IPR014710">
    <property type="entry name" value="RmlC-like_jellyroll"/>
</dbReference>
<dbReference type="InterPro" id="IPR011051">
    <property type="entry name" value="RmlC_Cupin_sf"/>
</dbReference>
<dbReference type="InterPro" id="IPR039935">
    <property type="entry name" value="YML079W-like"/>
</dbReference>
<gene>
    <name evidence="2" type="ORF">G3I50_27300</name>
</gene>
<dbReference type="InterPro" id="IPR009327">
    <property type="entry name" value="Cupin_DUF985"/>
</dbReference>
<protein>
    <submittedName>
        <fullName evidence="2">Cupin domain-containing protein</fullName>
    </submittedName>
</protein>
<dbReference type="SUPFAM" id="SSF51182">
    <property type="entry name" value="RmlC-like cupins"/>
    <property type="match status" value="1"/>
</dbReference>
<dbReference type="AlphaFoldDB" id="A0A7K3S344"/>
<evidence type="ECO:0000259" key="1">
    <source>
        <dbReference type="Pfam" id="PF06172"/>
    </source>
</evidence>
<dbReference type="CDD" id="cd06121">
    <property type="entry name" value="cupin_YML079wp"/>
    <property type="match status" value="1"/>
</dbReference>
<dbReference type="Proteomes" id="UP000469670">
    <property type="component" value="Unassembled WGS sequence"/>
</dbReference>
<accession>A0A7K3S344</accession>
<dbReference type="Gene3D" id="2.60.120.10">
    <property type="entry name" value="Jelly Rolls"/>
    <property type="match status" value="1"/>
</dbReference>
<feature type="domain" description="DUF985" evidence="1">
    <location>
        <begin position="15"/>
        <end position="152"/>
    </location>
</feature>
<proteinExistence type="predicted"/>
<evidence type="ECO:0000313" key="2">
    <source>
        <dbReference type="EMBL" id="NEC21920.1"/>
    </source>
</evidence>
<sequence>MTNVPERSATARSPLVDLLGLQPHVEGGWYRETWRTEGVVTPGGYGGSRAYATGIYFLLHPGETSAWHRVRSDELWLWHRGGSLRLSLAGSGERPGGAPEQLVLGASVETGERPQILIPAGHWQSAEPLGDEPVLVSCVVAPGFAYADFELLEGDQESRQEGGEREG</sequence>
<name>A0A7K3S344_9ACTN</name>
<comment type="caution">
    <text evidence="2">The sequence shown here is derived from an EMBL/GenBank/DDBJ whole genome shotgun (WGS) entry which is preliminary data.</text>
</comment>